<evidence type="ECO:0000313" key="2">
    <source>
        <dbReference type="Proteomes" id="UP000321612"/>
    </source>
</evidence>
<dbReference type="RefSeq" id="WP_130829938.1">
    <property type="nucleotide sequence ID" value="NZ_SDIK01000056.1"/>
</dbReference>
<proteinExistence type="predicted"/>
<name>A0A5C8GFY6_9BACT</name>
<evidence type="ECO:0000313" key="1">
    <source>
        <dbReference type="EMBL" id="TXJ60875.1"/>
    </source>
</evidence>
<dbReference type="Proteomes" id="UP000321612">
    <property type="component" value="Unassembled WGS sequence"/>
</dbReference>
<gene>
    <name evidence="1" type="ORF">ETF27_07825</name>
</gene>
<sequence>MKRTLVATCFGLHLGSTAHPYPDIIRHHPCNYFNDECSLDREAGRIAVAQHPPCPFSRQRYAKYMICKRRKAKKVRRGIPMGKILNEERFATTLPPPLPHKIQR</sequence>
<comment type="caution">
    <text evidence="1">The sequence shown here is derived from an EMBL/GenBank/DDBJ whole genome shotgun (WGS) entry which is preliminary data.</text>
</comment>
<accession>A0A5C8GFY6</accession>
<dbReference type="AlphaFoldDB" id="A0A5C8GFY6"/>
<dbReference type="EMBL" id="SDIK01000056">
    <property type="protein sequence ID" value="TXJ60875.1"/>
    <property type="molecule type" value="Genomic_DNA"/>
</dbReference>
<protein>
    <submittedName>
        <fullName evidence="1">Uncharacterized protein</fullName>
    </submittedName>
</protein>
<keyword evidence="2" id="KW-1185">Reference proteome</keyword>
<organism evidence="1 2">
    <name type="scientific">Prevotella brunnea</name>
    <dbReference type="NCBI Taxonomy" id="2508867"/>
    <lineage>
        <taxon>Bacteria</taxon>
        <taxon>Pseudomonadati</taxon>
        <taxon>Bacteroidota</taxon>
        <taxon>Bacteroidia</taxon>
        <taxon>Bacteroidales</taxon>
        <taxon>Prevotellaceae</taxon>
        <taxon>Prevotella</taxon>
    </lineage>
</organism>
<reference evidence="2" key="1">
    <citation type="submission" date="2019-05" db="EMBL/GenBank/DDBJ databases">
        <title>Prevotella brunnea sp. nov., isolated from a wound of a patient.</title>
        <authorList>
            <person name="Buhl M."/>
        </authorList>
    </citation>
    <scope>NUCLEOTIDE SEQUENCE [LARGE SCALE GENOMIC DNA]</scope>
    <source>
        <strain evidence="2">A2672</strain>
    </source>
</reference>